<keyword evidence="5" id="KW-0456">Lyase</keyword>
<keyword evidence="6" id="KW-1185">Reference proteome</keyword>
<dbReference type="OrthoDB" id="9790967at2"/>
<evidence type="ECO:0000256" key="2">
    <source>
        <dbReference type="ARBA" id="ARBA00011915"/>
    </source>
</evidence>
<name>A0A238JLV2_9RHOB</name>
<dbReference type="SUPFAM" id="SSF52096">
    <property type="entry name" value="ClpP/crotonase"/>
    <property type="match status" value="1"/>
</dbReference>
<evidence type="ECO:0000256" key="3">
    <source>
        <dbReference type="ARBA" id="ARBA00022801"/>
    </source>
</evidence>
<dbReference type="PANTHER" id="PTHR43176:SF3">
    <property type="entry name" value="3-HYDROXYISOBUTYRYL-COA HYDROLASE, MITOCHONDRIAL"/>
    <property type="match status" value="1"/>
</dbReference>
<dbReference type="InterPro" id="IPR045004">
    <property type="entry name" value="ECH_dom"/>
</dbReference>
<dbReference type="NCBIfam" id="NF004127">
    <property type="entry name" value="PRK05617.1"/>
    <property type="match status" value="1"/>
</dbReference>
<dbReference type="Proteomes" id="UP000203464">
    <property type="component" value="Unassembled WGS sequence"/>
</dbReference>
<dbReference type="InterPro" id="IPR029045">
    <property type="entry name" value="ClpP/crotonase-like_dom_sf"/>
</dbReference>
<dbReference type="PANTHER" id="PTHR43176">
    <property type="entry name" value="3-HYDROXYISOBUTYRYL-COA HYDROLASE-RELATED"/>
    <property type="match status" value="1"/>
</dbReference>
<organism evidence="5 6">
    <name type="scientific">Octadecabacter ascidiaceicola</name>
    <dbReference type="NCBI Taxonomy" id="1655543"/>
    <lineage>
        <taxon>Bacteria</taxon>
        <taxon>Pseudomonadati</taxon>
        <taxon>Pseudomonadota</taxon>
        <taxon>Alphaproteobacteria</taxon>
        <taxon>Rhodobacterales</taxon>
        <taxon>Roseobacteraceae</taxon>
        <taxon>Octadecabacter</taxon>
    </lineage>
</organism>
<dbReference type="GO" id="GO:0016829">
    <property type="term" value="F:lyase activity"/>
    <property type="evidence" value="ECO:0007669"/>
    <property type="project" value="UniProtKB-KW"/>
</dbReference>
<sequence>MSEIVIRKEGKAGRATLNRPGALNALTAAMALALEDALDQWRDDVDVAVVVIDAAGEKAFCAGGDIAELYAHGTAGDFDFGRAFWWQEYRLNLKIATYPKPIVVFMQGFVMGGGVGVAGHASHRIVGESTKIAMPECGIGLMPDVGGTFLLGRAPGEAGVYLGLTGGRMGPADAITATFADYFVPEAEWGDLKTKMIDDADLSAIEVATKSAPEGTLVQNAAAIDDLFAGQTISEIAANLANSDTEFAAAAAKKLSKGAPLSLACALVTIRQARQGDLKAALQMEYRFSYRAQEQGDFLEGIRAQIIDRDFKPKWQHADFDVPPKDIDTMLAGLGPFEWTEERDMP</sequence>
<evidence type="ECO:0000259" key="4">
    <source>
        <dbReference type="Pfam" id="PF16113"/>
    </source>
</evidence>
<feature type="domain" description="Enoyl-CoA hydratase/isomerase" evidence="4">
    <location>
        <begin position="13"/>
        <end position="329"/>
    </location>
</feature>
<dbReference type="GO" id="GO:0005829">
    <property type="term" value="C:cytosol"/>
    <property type="evidence" value="ECO:0007669"/>
    <property type="project" value="TreeGrafter"/>
</dbReference>
<dbReference type="EC" id="3.1.2.4" evidence="2"/>
<dbReference type="GO" id="GO:0006574">
    <property type="term" value="P:L-valine catabolic process"/>
    <property type="evidence" value="ECO:0007669"/>
    <property type="project" value="TreeGrafter"/>
</dbReference>
<dbReference type="GO" id="GO:0003860">
    <property type="term" value="F:3-hydroxyisobutyryl-CoA hydrolase activity"/>
    <property type="evidence" value="ECO:0007669"/>
    <property type="project" value="UniProtKB-EC"/>
</dbReference>
<dbReference type="Pfam" id="PF16113">
    <property type="entry name" value="ECH_2"/>
    <property type="match status" value="1"/>
</dbReference>
<dbReference type="InterPro" id="IPR032259">
    <property type="entry name" value="HIBYL-CoA-H"/>
</dbReference>
<reference evidence="6" key="1">
    <citation type="submission" date="2017-05" db="EMBL/GenBank/DDBJ databases">
        <authorList>
            <person name="Rodrigo-Torres L."/>
            <person name="Arahal R. D."/>
            <person name="Lucena T."/>
        </authorList>
    </citation>
    <scope>NUCLEOTIDE SEQUENCE [LARGE SCALE GENOMIC DNA]</scope>
    <source>
        <strain evidence="6">CECT 8868</strain>
    </source>
</reference>
<keyword evidence="3" id="KW-0378">Hydrolase</keyword>
<evidence type="ECO:0000313" key="5">
    <source>
        <dbReference type="EMBL" id="SMX30892.1"/>
    </source>
</evidence>
<dbReference type="RefSeq" id="WP_093994595.1">
    <property type="nucleotide sequence ID" value="NZ_FXYD01000001.1"/>
</dbReference>
<evidence type="ECO:0000256" key="1">
    <source>
        <dbReference type="ARBA" id="ARBA00001709"/>
    </source>
</evidence>
<evidence type="ECO:0000313" key="6">
    <source>
        <dbReference type="Proteomes" id="UP000203464"/>
    </source>
</evidence>
<comment type="catalytic activity">
    <reaction evidence="1">
        <text>3-hydroxy-2-methylpropanoyl-CoA + H2O = 3-hydroxy-2-methylpropanoate + CoA + H(+)</text>
        <dbReference type="Rhea" id="RHEA:20888"/>
        <dbReference type="ChEBI" id="CHEBI:11805"/>
        <dbReference type="ChEBI" id="CHEBI:15377"/>
        <dbReference type="ChEBI" id="CHEBI:15378"/>
        <dbReference type="ChEBI" id="CHEBI:57287"/>
        <dbReference type="ChEBI" id="CHEBI:57340"/>
        <dbReference type="EC" id="3.1.2.4"/>
    </reaction>
</comment>
<protein>
    <recommendedName>
        <fullName evidence="2">3-hydroxyisobutyryl-CoA hydrolase</fullName>
        <ecNumber evidence="2">3.1.2.4</ecNumber>
    </recommendedName>
</protein>
<dbReference type="AlphaFoldDB" id="A0A238JLV2"/>
<dbReference type="EMBL" id="FXYD01000001">
    <property type="protein sequence ID" value="SMX30892.1"/>
    <property type="molecule type" value="Genomic_DNA"/>
</dbReference>
<dbReference type="CDD" id="cd06558">
    <property type="entry name" value="crotonase-like"/>
    <property type="match status" value="1"/>
</dbReference>
<dbReference type="Gene3D" id="3.90.226.10">
    <property type="entry name" value="2-enoyl-CoA Hydratase, Chain A, domain 1"/>
    <property type="match status" value="1"/>
</dbReference>
<gene>
    <name evidence="5" type="primary">paaF_1</name>
    <name evidence="5" type="ORF">OCA8868_00084</name>
</gene>
<accession>A0A238JLV2</accession>
<proteinExistence type="predicted"/>